<feature type="chain" id="PRO_5042517611" description="Secreted protein" evidence="1">
    <location>
        <begin position="23"/>
        <end position="125"/>
    </location>
</feature>
<reference evidence="2" key="1">
    <citation type="submission" date="2021-06" db="EMBL/GenBank/DDBJ databases">
        <title>Comparative genomics, transcriptomics and evolutionary studies reveal genomic signatures of adaptation to plant cell wall in hemibiotrophic fungi.</title>
        <authorList>
            <consortium name="DOE Joint Genome Institute"/>
            <person name="Baroncelli R."/>
            <person name="Diaz J.F."/>
            <person name="Benocci T."/>
            <person name="Peng M."/>
            <person name="Battaglia E."/>
            <person name="Haridas S."/>
            <person name="Andreopoulos W."/>
            <person name="Labutti K."/>
            <person name="Pangilinan J."/>
            <person name="Floch G.L."/>
            <person name="Makela M.R."/>
            <person name="Henrissat B."/>
            <person name="Grigoriev I.V."/>
            <person name="Crouch J.A."/>
            <person name="De Vries R.P."/>
            <person name="Sukno S.A."/>
            <person name="Thon M.R."/>
        </authorList>
    </citation>
    <scope>NUCLEOTIDE SEQUENCE</scope>
    <source>
        <strain evidence="2">CBS 102054</strain>
    </source>
</reference>
<comment type="caution">
    <text evidence="2">The sequence shown here is derived from an EMBL/GenBank/DDBJ whole genome shotgun (WGS) entry which is preliminary data.</text>
</comment>
<keyword evidence="1" id="KW-0732">Signal</keyword>
<name>A0AAI9ZYS0_9PEZI</name>
<proteinExistence type="predicted"/>
<dbReference type="GeneID" id="85474747"/>
<keyword evidence="3" id="KW-1185">Reference proteome</keyword>
<evidence type="ECO:0000256" key="1">
    <source>
        <dbReference type="SAM" id="SignalP"/>
    </source>
</evidence>
<organism evidence="2 3">
    <name type="scientific">Colletotrichum phormii</name>
    <dbReference type="NCBI Taxonomy" id="359342"/>
    <lineage>
        <taxon>Eukaryota</taxon>
        <taxon>Fungi</taxon>
        <taxon>Dikarya</taxon>
        <taxon>Ascomycota</taxon>
        <taxon>Pezizomycotina</taxon>
        <taxon>Sordariomycetes</taxon>
        <taxon>Hypocreomycetidae</taxon>
        <taxon>Glomerellales</taxon>
        <taxon>Glomerellaceae</taxon>
        <taxon>Colletotrichum</taxon>
        <taxon>Colletotrichum acutatum species complex</taxon>
    </lineage>
</organism>
<dbReference type="EMBL" id="JAHMHQ010000005">
    <property type="protein sequence ID" value="KAK1639408.1"/>
    <property type="molecule type" value="Genomic_DNA"/>
</dbReference>
<dbReference type="AlphaFoldDB" id="A0AAI9ZYS0"/>
<evidence type="ECO:0000313" key="3">
    <source>
        <dbReference type="Proteomes" id="UP001243989"/>
    </source>
</evidence>
<sequence length="125" mass="14075">MDRVWLTSSLFFSLWILFPNDPRSWRNSRLLRHPSFLSNNGSILKKLDKEKSPSCAQGGSGRIPVLCPLHPCCRLAGPQEPRSRGKRYNFQNPSHLAEAIKARVPSHTAPRRMFSVRCGYVGAGT</sequence>
<dbReference type="Proteomes" id="UP001243989">
    <property type="component" value="Unassembled WGS sequence"/>
</dbReference>
<accession>A0AAI9ZYS0</accession>
<evidence type="ECO:0000313" key="2">
    <source>
        <dbReference type="EMBL" id="KAK1639408.1"/>
    </source>
</evidence>
<evidence type="ECO:0008006" key="4">
    <source>
        <dbReference type="Google" id="ProtNLM"/>
    </source>
</evidence>
<gene>
    <name evidence="2" type="ORF">BDP81DRAFT_420916</name>
</gene>
<feature type="signal peptide" evidence="1">
    <location>
        <begin position="1"/>
        <end position="22"/>
    </location>
</feature>
<dbReference type="RefSeq" id="XP_060448015.1">
    <property type="nucleotide sequence ID" value="XM_060589885.1"/>
</dbReference>
<protein>
    <recommendedName>
        <fullName evidence="4">Secreted protein</fullName>
    </recommendedName>
</protein>